<reference evidence="2" key="1">
    <citation type="submission" date="2020-05" db="EMBL/GenBank/DDBJ databases">
        <title>Frigoriglobus tundricola gen. nov., sp. nov., a psychrotolerant cellulolytic planctomycete of the family Gemmataceae with two divergent copies of 16S rRNA gene.</title>
        <authorList>
            <person name="Kulichevskaya I.S."/>
            <person name="Ivanova A.A."/>
            <person name="Naumoff D.G."/>
            <person name="Beletsky A.V."/>
            <person name="Rijpstra W.I.C."/>
            <person name="Sinninghe Damste J.S."/>
            <person name="Mardanov A.V."/>
            <person name="Ravin N.V."/>
            <person name="Dedysh S.N."/>
        </authorList>
    </citation>
    <scope>NUCLEOTIDE SEQUENCE [LARGE SCALE GENOMIC DNA]</scope>
    <source>
        <strain evidence="2">PL17</strain>
    </source>
</reference>
<dbReference type="AlphaFoldDB" id="A0A6M5YQ90"/>
<organism evidence="1 2">
    <name type="scientific">Frigoriglobus tundricola</name>
    <dbReference type="NCBI Taxonomy" id="2774151"/>
    <lineage>
        <taxon>Bacteria</taxon>
        <taxon>Pseudomonadati</taxon>
        <taxon>Planctomycetota</taxon>
        <taxon>Planctomycetia</taxon>
        <taxon>Gemmatales</taxon>
        <taxon>Gemmataceae</taxon>
        <taxon>Frigoriglobus</taxon>
    </lineage>
</organism>
<dbReference type="KEGG" id="ftj:FTUN_2970"/>
<keyword evidence="2" id="KW-1185">Reference proteome</keyword>
<name>A0A6M5YQ90_9BACT</name>
<evidence type="ECO:0000313" key="2">
    <source>
        <dbReference type="Proteomes" id="UP000503447"/>
    </source>
</evidence>
<proteinExistence type="predicted"/>
<gene>
    <name evidence="1" type="ORF">FTUN_2970</name>
</gene>
<sequence>MLGEGPEEETAEKMKLLWVRRSDTTEAVTGKGKTSRGKDAAVRMWPSEFFGG</sequence>
<dbReference type="EMBL" id="CP053452">
    <property type="protein sequence ID" value="QJW95421.1"/>
    <property type="molecule type" value="Genomic_DNA"/>
</dbReference>
<dbReference type="Proteomes" id="UP000503447">
    <property type="component" value="Chromosome"/>
</dbReference>
<accession>A0A6M5YQ90</accession>
<evidence type="ECO:0000313" key="1">
    <source>
        <dbReference type="EMBL" id="QJW95421.1"/>
    </source>
</evidence>
<protein>
    <submittedName>
        <fullName evidence="1">Uncharacterized protein</fullName>
    </submittedName>
</protein>